<name>A0A2T1GF53_9CYAN</name>
<protein>
    <submittedName>
        <fullName evidence="2">Chromosome partitioning protein ParA</fullName>
    </submittedName>
</protein>
<feature type="domain" description="CobQ/CobB/MinD/ParA nucleotide binding" evidence="1">
    <location>
        <begin position="4"/>
        <end position="169"/>
    </location>
</feature>
<dbReference type="InterPro" id="IPR050678">
    <property type="entry name" value="DNA_Partitioning_ATPase"/>
</dbReference>
<dbReference type="SUPFAM" id="SSF52540">
    <property type="entry name" value="P-loop containing nucleoside triphosphate hydrolases"/>
    <property type="match status" value="1"/>
</dbReference>
<comment type="caution">
    <text evidence="2">The sequence shown here is derived from an EMBL/GenBank/DDBJ whole genome shotgun (WGS) entry which is preliminary data.</text>
</comment>
<reference evidence="2 3" key="1">
    <citation type="submission" date="2018-03" db="EMBL/GenBank/DDBJ databases">
        <title>The ancient ancestry and fast evolution of plastids.</title>
        <authorList>
            <person name="Moore K.R."/>
            <person name="Magnabosco C."/>
            <person name="Momper L."/>
            <person name="Gold D.A."/>
            <person name="Bosak T."/>
            <person name="Fournier G.P."/>
        </authorList>
    </citation>
    <scope>NUCLEOTIDE SEQUENCE [LARGE SCALE GENOMIC DNA]</scope>
    <source>
        <strain evidence="2 3">CCALA 037</strain>
    </source>
</reference>
<dbReference type="Pfam" id="PF01656">
    <property type="entry name" value="CbiA"/>
    <property type="match status" value="1"/>
</dbReference>
<dbReference type="PANTHER" id="PTHR13696">
    <property type="entry name" value="P-LOOP CONTAINING NUCLEOSIDE TRIPHOSPHATE HYDROLASE"/>
    <property type="match status" value="1"/>
</dbReference>
<gene>
    <name evidence="2" type="ORF">C7B77_12585</name>
</gene>
<dbReference type="RefSeq" id="WP_106304984.1">
    <property type="nucleotide sequence ID" value="NZ_PVWO01000138.1"/>
</dbReference>
<dbReference type="InterPro" id="IPR027417">
    <property type="entry name" value="P-loop_NTPase"/>
</dbReference>
<evidence type="ECO:0000313" key="3">
    <source>
        <dbReference type="Proteomes" id="UP000238937"/>
    </source>
</evidence>
<dbReference type="PIRSF" id="PIRSF009320">
    <property type="entry name" value="Nuc_binding_HP_1000"/>
    <property type="match status" value="1"/>
</dbReference>
<dbReference type="AlphaFoldDB" id="A0A2T1GF53"/>
<evidence type="ECO:0000259" key="1">
    <source>
        <dbReference type="Pfam" id="PF01656"/>
    </source>
</evidence>
<dbReference type="PANTHER" id="PTHR13696:SF96">
    <property type="entry name" value="COBQ_COBB_MIND_PARA NUCLEOTIDE BINDING DOMAIN-CONTAINING PROTEIN"/>
    <property type="match status" value="1"/>
</dbReference>
<accession>A0A2T1GF53</accession>
<dbReference type="CDD" id="cd02042">
    <property type="entry name" value="ParAB_family"/>
    <property type="match status" value="1"/>
</dbReference>
<dbReference type="Gene3D" id="3.40.50.300">
    <property type="entry name" value="P-loop containing nucleotide triphosphate hydrolases"/>
    <property type="match status" value="1"/>
</dbReference>
<evidence type="ECO:0000313" key="2">
    <source>
        <dbReference type="EMBL" id="PSB56228.1"/>
    </source>
</evidence>
<sequence length="198" mass="21734">MAIITLTQFKGGVGKTTSAVCLSTLLCERGETLLIDSDLNRSASLWARKGKLPFTVCDDREAPKLLSKGKYEYIIIDTPARPASDEIESLAKGCDLMIIPTTPDPLSLAALAQIAKVLPEGTNYRCLLTMVPPKPQKDGAEALEALERNGFPSFKRTIRRYKAYIKATDLGLSLNKVPGGGIAWSDWTTLWEELKDYV</sequence>
<dbReference type="Proteomes" id="UP000238937">
    <property type="component" value="Unassembled WGS sequence"/>
</dbReference>
<organism evidence="2 3">
    <name type="scientific">Chamaesiphon polymorphus CCALA 037</name>
    <dbReference type="NCBI Taxonomy" id="2107692"/>
    <lineage>
        <taxon>Bacteria</taxon>
        <taxon>Bacillati</taxon>
        <taxon>Cyanobacteriota</taxon>
        <taxon>Cyanophyceae</taxon>
        <taxon>Gomontiellales</taxon>
        <taxon>Chamaesiphonaceae</taxon>
        <taxon>Chamaesiphon</taxon>
    </lineage>
</organism>
<dbReference type="EMBL" id="PVWO01000138">
    <property type="protein sequence ID" value="PSB56228.1"/>
    <property type="molecule type" value="Genomic_DNA"/>
</dbReference>
<dbReference type="OrthoDB" id="9804460at2"/>
<proteinExistence type="predicted"/>
<keyword evidence="3" id="KW-1185">Reference proteome</keyword>
<dbReference type="InterPro" id="IPR002586">
    <property type="entry name" value="CobQ/CobB/MinD/ParA_Nub-bd_dom"/>
</dbReference>